<dbReference type="GO" id="GO:0003729">
    <property type="term" value="F:mRNA binding"/>
    <property type="evidence" value="ECO:0007669"/>
    <property type="project" value="TreeGrafter"/>
</dbReference>
<dbReference type="PANTHER" id="PTHR47934">
    <property type="entry name" value="PENTATRICOPEPTIDE REPEAT-CONTAINING PROTEIN PET309, MITOCHONDRIAL"/>
    <property type="match status" value="1"/>
</dbReference>
<dbReference type="OrthoDB" id="5573485at2759"/>
<dbReference type="GO" id="GO:0005739">
    <property type="term" value="C:mitochondrion"/>
    <property type="evidence" value="ECO:0007669"/>
    <property type="project" value="TreeGrafter"/>
</dbReference>
<feature type="domain" description="Complex 1 LYR protein" evidence="1">
    <location>
        <begin position="561"/>
        <end position="618"/>
    </location>
</feature>
<dbReference type="GO" id="GO:0007005">
    <property type="term" value="P:mitochondrion organization"/>
    <property type="evidence" value="ECO:0007669"/>
    <property type="project" value="TreeGrafter"/>
</dbReference>
<dbReference type="EMBL" id="MCFD01000024">
    <property type="protein sequence ID" value="ORX65612.1"/>
    <property type="molecule type" value="Genomic_DNA"/>
</dbReference>
<proteinExistence type="predicted"/>
<dbReference type="InterPro" id="IPR011990">
    <property type="entry name" value="TPR-like_helical_dom_sf"/>
</dbReference>
<gene>
    <name evidence="2" type="ORF">DL89DRAFT_296051</name>
</gene>
<protein>
    <recommendedName>
        <fullName evidence="1">Complex 1 LYR protein domain-containing protein</fullName>
    </recommendedName>
</protein>
<evidence type="ECO:0000313" key="3">
    <source>
        <dbReference type="Proteomes" id="UP000193922"/>
    </source>
</evidence>
<dbReference type="InterPro" id="IPR051114">
    <property type="entry name" value="Mito_RNA_Proc_CCM1"/>
</dbReference>
<dbReference type="Proteomes" id="UP000193922">
    <property type="component" value="Unassembled WGS sequence"/>
</dbReference>
<comment type="caution">
    <text evidence="2">The sequence shown here is derived from an EMBL/GenBank/DDBJ whole genome shotgun (WGS) entry which is preliminary data.</text>
</comment>
<dbReference type="GeneID" id="63807359"/>
<dbReference type="RefSeq" id="XP_040739735.1">
    <property type="nucleotide sequence ID" value="XM_040890711.1"/>
</dbReference>
<keyword evidence="3" id="KW-1185">Reference proteome</keyword>
<reference evidence="2 3" key="1">
    <citation type="submission" date="2016-07" db="EMBL/GenBank/DDBJ databases">
        <title>Pervasive Adenine N6-methylation of Active Genes in Fungi.</title>
        <authorList>
            <consortium name="DOE Joint Genome Institute"/>
            <person name="Mondo S.J."/>
            <person name="Dannebaum R.O."/>
            <person name="Kuo R.C."/>
            <person name="Labutti K."/>
            <person name="Haridas S."/>
            <person name="Kuo A."/>
            <person name="Salamov A."/>
            <person name="Ahrendt S.R."/>
            <person name="Lipzen A."/>
            <person name="Sullivan W."/>
            <person name="Andreopoulos W.B."/>
            <person name="Clum A."/>
            <person name="Lindquist E."/>
            <person name="Daum C."/>
            <person name="Ramamoorthy G.K."/>
            <person name="Gryganskyi A."/>
            <person name="Culley D."/>
            <person name="Magnuson J.K."/>
            <person name="James T.Y."/>
            <person name="O'Malley M.A."/>
            <person name="Stajich J.E."/>
            <person name="Spatafora J.W."/>
            <person name="Visel A."/>
            <person name="Grigoriev I.V."/>
        </authorList>
    </citation>
    <scope>NUCLEOTIDE SEQUENCE [LARGE SCALE GENOMIC DNA]</scope>
    <source>
        <strain evidence="2 3">ATCC 12442</strain>
    </source>
</reference>
<organism evidence="2 3">
    <name type="scientific">Linderina pennispora</name>
    <dbReference type="NCBI Taxonomy" id="61395"/>
    <lineage>
        <taxon>Eukaryota</taxon>
        <taxon>Fungi</taxon>
        <taxon>Fungi incertae sedis</taxon>
        <taxon>Zoopagomycota</taxon>
        <taxon>Kickxellomycotina</taxon>
        <taxon>Kickxellomycetes</taxon>
        <taxon>Kickxellales</taxon>
        <taxon>Kickxellaceae</taxon>
        <taxon>Linderina</taxon>
    </lineage>
</organism>
<accession>A0A1Y1VWE9</accession>
<dbReference type="Gene3D" id="1.25.40.10">
    <property type="entry name" value="Tetratricopeptide repeat domain"/>
    <property type="match status" value="2"/>
</dbReference>
<dbReference type="GO" id="GO:0006396">
    <property type="term" value="P:RNA processing"/>
    <property type="evidence" value="ECO:0007669"/>
    <property type="project" value="TreeGrafter"/>
</dbReference>
<dbReference type="InterPro" id="IPR002885">
    <property type="entry name" value="PPR_rpt"/>
</dbReference>
<dbReference type="Pfam" id="PF01535">
    <property type="entry name" value="PPR"/>
    <property type="match status" value="1"/>
</dbReference>
<dbReference type="STRING" id="61395.A0A1Y1VWE9"/>
<dbReference type="AlphaFoldDB" id="A0A1Y1VWE9"/>
<sequence length="637" mass="71156">MQIDSSMRFSDVEHAIWDCIRRDDMTHIIELSKRAYGGWKADGTTISPLTQFMLVKRMCSVDGILAGIYATMQTEMRGDLDDCTMLFAALLADQDVGLAVERIVDVMLEDTSSLILHSTHHAAISQILAAIEPPECPGDTDKLMRSLSAHDMVKQAFMVFRDAESRTAWTTTGKFTATESIYAVLADSLARTDDIRAITFLTRTALRSGVTASVHYYTAIICGLTRKSKPTQMGEFFLRKTQVADSLLADMKRCNIKRPAKVYHSLMYAWAILKQPKQVRAYFEELCMLQSSESSSGILVSEVTWGILMYAYVRSGDVAGVMSVLREASEWLLSSSQRSPSVVDAESCTEHARTSYLLNMAMSSLLSAKDPHTALSLLDENISQPTALHASSGDPVTLNLIMRALLSDNQLPKALSVYDQIHAQYELPESPSDLTMVLRYCIQTSDVNGAFALVGRIMQTGASLTDHQWHAFMRLCVYKCSPDTVLYIYDQICKLAGVDGIKDVPKLLVRFPDIADWVCTAMEDMKRIADARTVRRSLSSTDSSLLLPPVKSIAVQTNRAKCLSLYRGLLRQVRGFPIPEMRAKLKHNARFTFELYRDLPTNDPQIARLVDEGQSQIKWLQGWHADGGQLLVRKESR</sequence>
<name>A0A1Y1VWE9_9FUNG</name>
<evidence type="ECO:0000259" key="1">
    <source>
        <dbReference type="Pfam" id="PF05347"/>
    </source>
</evidence>
<dbReference type="InterPro" id="IPR008011">
    <property type="entry name" value="Complex1_LYR_dom"/>
</dbReference>
<evidence type="ECO:0000313" key="2">
    <source>
        <dbReference type="EMBL" id="ORX65612.1"/>
    </source>
</evidence>
<dbReference type="Pfam" id="PF05347">
    <property type="entry name" value="Complex1_LYR"/>
    <property type="match status" value="1"/>
</dbReference>
<dbReference type="PANTHER" id="PTHR47934:SF6">
    <property type="entry name" value="MITOCHONDRIAL GROUP I INTRON SPLICING FACTOR CCM1-RELATED"/>
    <property type="match status" value="1"/>
</dbReference>